<dbReference type="InterPro" id="IPR013217">
    <property type="entry name" value="Methyltransf_12"/>
</dbReference>
<keyword evidence="2" id="KW-0808">Transferase</keyword>
<keyword evidence="5" id="KW-1185">Reference proteome</keyword>
<gene>
    <name evidence="2" type="ORF">GV789_17950</name>
    <name evidence="3" type="ORF">GV794_20860</name>
</gene>
<sequence length="178" mass="18894">MAHDARFLWFRQIVDPAPGDRLLEIGPGSSDSLAVMAELLDTGFIVGIDRSATAIARAAKRHAALIESGKVRVRNLALEKLTREQATELAPGGFDKILAVNVNAFWTRNPVTELSVLRDCLTPGGAVHLFYGYGEPGPPTSIGPVATPRNLIDHLAGAGFDVETATSGELLGVIATPR</sequence>
<dbReference type="CDD" id="cd02440">
    <property type="entry name" value="AdoMet_MTases"/>
    <property type="match status" value="1"/>
</dbReference>
<evidence type="ECO:0000313" key="2">
    <source>
        <dbReference type="EMBL" id="NEW46316.1"/>
    </source>
</evidence>
<evidence type="ECO:0000313" key="4">
    <source>
        <dbReference type="Proteomes" id="UP000468928"/>
    </source>
</evidence>
<dbReference type="EMBL" id="JAAGUX010000045">
    <property type="protein sequence ID" value="NEW58084.1"/>
    <property type="molecule type" value="Genomic_DNA"/>
</dbReference>
<evidence type="ECO:0000259" key="1">
    <source>
        <dbReference type="Pfam" id="PF08242"/>
    </source>
</evidence>
<dbReference type="Gene3D" id="3.40.50.150">
    <property type="entry name" value="Vaccinia Virus protein VP39"/>
    <property type="match status" value="1"/>
</dbReference>
<organism evidence="2 4">
    <name type="scientific">Nocardia cyriacigeorgica</name>
    <dbReference type="NCBI Taxonomy" id="135487"/>
    <lineage>
        <taxon>Bacteria</taxon>
        <taxon>Bacillati</taxon>
        <taxon>Actinomycetota</taxon>
        <taxon>Actinomycetes</taxon>
        <taxon>Mycobacteriales</taxon>
        <taxon>Nocardiaceae</taxon>
        <taxon>Nocardia</taxon>
    </lineage>
</organism>
<dbReference type="GO" id="GO:0032259">
    <property type="term" value="P:methylation"/>
    <property type="evidence" value="ECO:0007669"/>
    <property type="project" value="UniProtKB-KW"/>
</dbReference>
<dbReference type="Pfam" id="PF08242">
    <property type="entry name" value="Methyltransf_12"/>
    <property type="match status" value="1"/>
</dbReference>
<reference evidence="4 5" key="1">
    <citation type="submission" date="2020-01" db="EMBL/GenBank/DDBJ databases">
        <title>Genetics and antimicrobial susceptibilities of Nocardia species isolated from the soil; a comparison with species isolated from humans.</title>
        <authorList>
            <person name="Carrasco G."/>
            <person name="Monzon S."/>
            <person name="Sansegundo M."/>
            <person name="Garcia E."/>
            <person name="Garrido N."/>
            <person name="Medina M.J."/>
            <person name="Villalon P."/>
            <person name="Ramirez-Arocha A.C."/>
            <person name="Jimenez P."/>
            <person name="Cuesta I."/>
            <person name="Valdezate S."/>
        </authorList>
    </citation>
    <scope>NUCLEOTIDE SEQUENCE [LARGE SCALE GENOMIC DNA]</scope>
    <source>
        <strain evidence="2 4">CNM20110639</strain>
        <strain evidence="3 5">CNM20110649</strain>
    </source>
</reference>
<accession>A0A6P1D6Q2</accession>
<name>A0A6P1D6Q2_9NOCA</name>
<dbReference type="AlphaFoldDB" id="A0A6P1D6Q2"/>
<dbReference type="RefSeq" id="WP_163823783.1">
    <property type="nucleotide sequence ID" value="NZ_JAAGUX010000045.1"/>
</dbReference>
<dbReference type="Proteomes" id="UP000468928">
    <property type="component" value="Unassembled WGS sequence"/>
</dbReference>
<proteinExistence type="predicted"/>
<dbReference type="Proteomes" id="UP000470876">
    <property type="component" value="Unassembled WGS sequence"/>
</dbReference>
<dbReference type="EMBL" id="JAAGUZ010000048">
    <property type="protein sequence ID" value="NEW46316.1"/>
    <property type="molecule type" value="Genomic_DNA"/>
</dbReference>
<keyword evidence="2" id="KW-0489">Methyltransferase</keyword>
<dbReference type="SUPFAM" id="SSF53335">
    <property type="entry name" value="S-adenosyl-L-methionine-dependent methyltransferases"/>
    <property type="match status" value="1"/>
</dbReference>
<comment type="caution">
    <text evidence="2">The sequence shown here is derived from an EMBL/GenBank/DDBJ whole genome shotgun (WGS) entry which is preliminary data.</text>
</comment>
<evidence type="ECO:0000313" key="3">
    <source>
        <dbReference type="EMBL" id="NEW58084.1"/>
    </source>
</evidence>
<protein>
    <submittedName>
        <fullName evidence="2">Class I SAM-dependent methyltransferase</fullName>
    </submittedName>
</protein>
<evidence type="ECO:0000313" key="5">
    <source>
        <dbReference type="Proteomes" id="UP000470876"/>
    </source>
</evidence>
<dbReference type="GO" id="GO:0008168">
    <property type="term" value="F:methyltransferase activity"/>
    <property type="evidence" value="ECO:0007669"/>
    <property type="project" value="UniProtKB-KW"/>
</dbReference>
<feature type="domain" description="Methyltransferase type 12" evidence="1">
    <location>
        <begin position="23"/>
        <end position="126"/>
    </location>
</feature>
<dbReference type="InterPro" id="IPR029063">
    <property type="entry name" value="SAM-dependent_MTases_sf"/>
</dbReference>